<dbReference type="Gene3D" id="3.90.79.10">
    <property type="entry name" value="Nucleoside Triphosphate Pyrophosphohydrolase"/>
    <property type="match status" value="1"/>
</dbReference>
<name>A0A1G2PPT6_9BACT</name>
<evidence type="ECO:0000259" key="2">
    <source>
        <dbReference type="PROSITE" id="PS51462"/>
    </source>
</evidence>
<feature type="domain" description="Nudix hydrolase" evidence="2">
    <location>
        <begin position="20"/>
        <end position="147"/>
    </location>
</feature>
<proteinExistence type="predicted"/>
<comment type="caution">
    <text evidence="3">The sequence shown here is derived from an EMBL/GenBank/DDBJ whole genome shotgun (WGS) entry which is preliminary data.</text>
</comment>
<reference evidence="3 4" key="1">
    <citation type="journal article" date="2016" name="Nat. Commun.">
        <title>Thousands of microbial genomes shed light on interconnected biogeochemical processes in an aquifer system.</title>
        <authorList>
            <person name="Anantharaman K."/>
            <person name="Brown C.T."/>
            <person name="Hug L.A."/>
            <person name="Sharon I."/>
            <person name="Castelle C.J."/>
            <person name="Probst A.J."/>
            <person name="Thomas B.C."/>
            <person name="Singh A."/>
            <person name="Wilkins M.J."/>
            <person name="Karaoz U."/>
            <person name="Brodie E.L."/>
            <person name="Williams K.H."/>
            <person name="Hubbard S.S."/>
            <person name="Banfield J.F."/>
        </authorList>
    </citation>
    <scope>NUCLEOTIDE SEQUENCE [LARGE SCALE GENOMIC DNA]</scope>
</reference>
<gene>
    <name evidence="3" type="ORF">A2W59_00710</name>
</gene>
<dbReference type="InterPro" id="IPR000086">
    <property type="entry name" value="NUDIX_hydrolase_dom"/>
</dbReference>
<dbReference type="PROSITE" id="PS00893">
    <property type="entry name" value="NUDIX_BOX"/>
    <property type="match status" value="1"/>
</dbReference>
<keyword evidence="1" id="KW-0378">Hydrolase</keyword>
<accession>A0A1G2PPT6</accession>
<dbReference type="Pfam" id="PF00293">
    <property type="entry name" value="NUDIX"/>
    <property type="match status" value="1"/>
</dbReference>
<dbReference type="EMBL" id="MHSU01000019">
    <property type="protein sequence ID" value="OHA50356.1"/>
    <property type="molecule type" value="Genomic_DNA"/>
</dbReference>
<dbReference type="PROSITE" id="PS51462">
    <property type="entry name" value="NUDIX"/>
    <property type="match status" value="1"/>
</dbReference>
<dbReference type="CDD" id="cd03424">
    <property type="entry name" value="NUDIX_ADPRase_Nudt5_UGPPase_Nudt14"/>
    <property type="match status" value="1"/>
</dbReference>
<dbReference type="Proteomes" id="UP000178646">
    <property type="component" value="Unassembled WGS sequence"/>
</dbReference>
<dbReference type="GO" id="GO:0016787">
    <property type="term" value="F:hydrolase activity"/>
    <property type="evidence" value="ECO:0007669"/>
    <property type="project" value="UniProtKB-KW"/>
</dbReference>
<sequence>MYQWEQELFDGTKTIFEKLKHPDTVVVFPVLDDGKIILTEQEQPGKQSFIGATGGRIDDGEDILEAAKRELLEESGYEASEFILWDTQHPTSKIDWVIYTFIAKGLKKVSDMNLDAGEKITLKPVNFDEFIELGTNKKFAEKEIIFKLLEAKLYPEKKEELRKLFNPKF</sequence>
<dbReference type="InterPro" id="IPR020084">
    <property type="entry name" value="NUDIX_hydrolase_CS"/>
</dbReference>
<dbReference type="AlphaFoldDB" id="A0A1G2PPT6"/>
<dbReference type="SUPFAM" id="SSF55811">
    <property type="entry name" value="Nudix"/>
    <property type="match status" value="1"/>
</dbReference>
<evidence type="ECO:0000313" key="3">
    <source>
        <dbReference type="EMBL" id="OHA50356.1"/>
    </source>
</evidence>
<evidence type="ECO:0000313" key="4">
    <source>
        <dbReference type="Proteomes" id="UP000178646"/>
    </source>
</evidence>
<protein>
    <recommendedName>
        <fullName evidence="2">Nudix hydrolase domain-containing protein</fullName>
    </recommendedName>
</protein>
<organism evidence="3 4">
    <name type="scientific">Candidatus Terrybacteria bacterium RIFCSPHIGHO2_02_41_19</name>
    <dbReference type="NCBI Taxonomy" id="1802364"/>
    <lineage>
        <taxon>Bacteria</taxon>
        <taxon>Candidatus Terryibacteriota</taxon>
    </lineage>
</organism>
<dbReference type="InterPro" id="IPR015797">
    <property type="entry name" value="NUDIX_hydrolase-like_dom_sf"/>
</dbReference>
<evidence type="ECO:0000256" key="1">
    <source>
        <dbReference type="ARBA" id="ARBA00022801"/>
    </source>
</evidence>